<evidence type="ECO:0000256" key="1">
    <source>
        <dbReference type="SAM" id="MobiDB-lite"/>
    </source>
</evidence>
<accession>A0ABR2KYG2</accession>
<sequence>MTKRPEKPIRGNRENASKLSDPQYAHTYTTQVNDQVYLPLETTYNSSIDGVVDEVYSNRINFKYPPEWNTSNVNEKIIGIRSINIKRKHKTLNFILYVRKYKKDTFDEGFTESKVVYLIDLIDRILDDLPDVFWNYINNPTKRSLKEEINDKSQNKYHKYYYRLDRIEKIDVMKSVLKYNELYMFMRYALESKEIEDINNELNNSEGIENQIEIRLANMKATEINVFRIPINITIDEDDTWNDIRNKLIKCVNRMSLYNYMHDEIFKYYIDDPDELVDKINRLNSIRDDYELMLWWFKDIIGYDLPFYITSEDVDIFNYSYKQMKQLVFEKSDDDYYCDYLIIPNNDESYNNAYKWNDHETDYGYPYLFNEGDVSFDSKCFVFDLDTRNFLNIGSSKNQNPTEYICKYHRNLYFHNIRTDIDCRIAASFASQSNHNIIGKTNETFENIKYYKINDNGDSFWIECYDNDDINIPINFNDDVVLTMDLVFLQNRKLLYS</sequence>
<feature type="region of interest" description="Disordered" evidence="1">
    <location>
        <begin position="1"/>
        <end position="22"/>
    </location>
</feature>
<organism evidence="2 3">
    <name type="scientific">Tritrichomonas musculus</name>
    <dbReference type="NCBI Taxonomy" id="1915356"/>
    <lineage>
        <taxon>Eukaryota</taxon>
        <taxon>Metamonada</taxon>
        <taxon>Parabasalia</taxon>
        <taxon>Tritrichomonadida</taxon>
        <taxon>Tritrichomonadidae</taxon>
        <taxon>Tritrichomonas</taxon>
    </lineage>
</organism>
<dbReference type="Proteomes" id="UP001470230">
    <property type="component" value="Unassembled WGS sequence"/>
</dbReference>
<reference evidence="2 3" key="1">
    <citation type="submission" date="2024-04" db="EMBL/GenBank/DDBJ databases">
        <title>Tritrichomonas musculus Genome.</title>
        <authorList>
            <person name="Alves-Ferreira E."/>
            <person name="Grigg M."/>
            <person name="Lorenzi H."/>
            <person name="Galac M."/>
        </authorList>
    </citation>
    <scope>NUCLEOTIDE SEQUENCE [LARGE SCALE GENOMIC DNA]</scope>
    <source>
        <strain evidence="2 3">EAF2021</strain>
    </source>
</reference>
<comment type="caution">
    <text evidence="2">The sequence shown here is derived from an EMBL/GenBank/DDBJ whole genome shotgun (WGS) entry which is preliminary data.</text>
</comment>
<proteinExistence type="predicted"/>
<evidence type="ECO:0000313" key="2">
    <source>
        <dbReference type="EMBL" id="KAK8895962.1"/>
    </source>
</evidence>
<dbReference type="EMBL" id="JAPFFF010000002">
    <property type="protein sequence ID" value="KAK8895962.1"/>
    <property type="molecule type" value="Genomic_DNA"/>
</dbReference>
<gene>
    <name evidence="2" type="ORF">M9Y10_013848</name>
</gene>
<name>A0ABR2KYG2_9EUKA</name>
<feature type="compositionally biased region" description="Basic and acidic residues" evidence="1">
    <location>
        <begin position="1"/>
        <end position="16"/>
    </location>
</feature>
<keyword evidence="3" id="KW-1185">Reference proteome</keyword>
<evidence type="ECO:0000313" key="3">
    <source>
        <dbReference type="Proteomes" id="UP001470230"/>
    </source>
</evidence>
<protein>
    <submittedName>
        <fullName evidence="2">Uncharacterized protein</fullName>
    </submittedName>
</protein>